<proteinExistence type="predicted"/>
<evidence type="ECO:0000313" key="2">
    <source>
        <dbReference type="EMBL" id="OWY93163.1"/>
    </source>
</evidence>
<sequence>MSSSQASSDDFPRLTGSDNFNTWKARMCAALDGKHLLSFVMKPDYDGVSEEESDAVGYEDSDDGLKPLSQSDDDSGDSNTTTKAKKPATRAVMRSVLPSAMLEVSRNRSVRVSEDAER</sequence>
<dbReference type="AlphaFoldDB" id="A0A225UJL2"/>
<gene>
    <name evidence="2" type="ORF">PHMEG_00037543</name>
</gene>
<dbReference type="EMBL" id="NBNE01016596">
    <property type="protein sequence ID" value="OWY93163.1"/>
    <property type="molecule type" value="Genomic_DNA"/>
</dbReference>
<dbReference type="OrthoDB" id="113736at2759"/>
<feature type="region of interest" description="Disordered" evidence="1">
    <location>
        <begin position="48"/>
        <end position="90"/>
    </location>
</feature>
<protein>
    <submittedName>
        <fullName evidence="2">Uncharacterized protein</fullName>
    </submittedName>
</protein>
<feature type="compositionally biased region" description="Acidic residues" evidence="1">
    <location>
        <begin position="48"/>
        <end position="62"/>
    </location>
</feature>
<name>A0A225UJL2_9STRA</name>
<evidence type="ECO:0000313" key="3">
    <source>
        <dbReference type="Proteomes" id="UP000198211"/>
    </source>
</evidence>
<dbReference type="Proteomes" id="UP000198211">
    <property type="component" value="Unassembled WGS sequence"/>
</dbReference>
<evidence type="ECO:0000256" key="1">
    <source>
        <dbReference type="SAM" id="MobiDB-lite"/>
    </source>
</evidence>
<reference evidence="3" key="1">
    <citation type="submission" date="2017-03" db="EMBL/GenBank/DDBJ databases">
        <title>Phytopthora megakarya and P. palmivora, two closely related causual agents of cacao black pod achieved similar genome size and gene model numbers by different mechanisms.</title>
        <authorList>
            <person name="Ali S."/>
            <person name="Shao J."/>
            <person name="Larry D.J."/>
            <person name="Kronmiller B."/>
            <person name="Shen D."/>
            <person name="Strem M.D."/>
            <person name="Melnick R.L."/>
            <person name="Guiltinan M.J."/>
            <person name="Tyler B.M."/>
            <person name="Meinhardt L.W."/>
            <person name="Bailey B.A."/>
        </authorList>
    </citation>
    <scope>NUCLEOTIDE SEQUENCE [LARGE SCALE GENOMIC DNA]</scope>
    <source>
        <strain evidence="3">zdho120</strain>
    </source>
</reference>
<accession>A0A225UJL2</accession>
<feature type="region of interest" description="Disordered" evidence="1">
    <location>
        <begin position="99"/>
        <end position="118"/>
    </location>
</feature>
<organism evidence="2 3">
    <name type="scientific">Phytophthora megakarya</name>
    <dbReference type="NCBI Taxonomy" id="4795"/>
    <lineage>
        <taxon>Eukaryota</taxon>
        <taxon>Sar</taxon>
        <taxon>Stramenopiles</taxon>
        <taxon>Oomycota</taxon>
        <taxon>Peronosporomycetes</taxon>
        <taxon>Peronosporales</taxon>
        <taxon>Peronosporaceae</taxon>
        <taxon>Phytophthora</taxon>
    </lineage>
</organism>
<comment type="caution">
    <text evidence="2">The sequence shown here is derived from an EMBL/GenBank/DDBJ whole genome shotgun (WGS) entry which is preliminary data.</text>
</comment>
<keyword evidence="3" id="KW-1185">Reference proteome</keyword>